<feature type="transmembrane region" description="Helical" evidence="2">
    <location>
        <begin position="214"/>
        <end position="235"/>
    </location>
</feature>
<keyword evidence="3" id="KW-0732">Signal</keyword>
<feature type="region of interest" description="Disordered" evidence="1">
    <location>
        <begin position="270"/>
        <end position="326"/>
    </location>
</feature>
<evidence type="ECO:0000313" key="5">
    <source>
        <dbReference type="Proteomes" id="UP001212997"/>
    </source>
</evidence>
<keyword evidence="2" id="KW-0812">Transmembrane</keyword>
<feature type="chain" id="PRO_5041970698" evidence="3">
    <location>
        <begin position="25"/>
        <end position="439"/>
    </location>
</feature>
<feature type="transmembrane region" description="Helical" evidence="2">
    <location>
        <begin position="183"/>
        <end position="202"/>
    </location>
</feature>
<feature type="compositionally biased region" description="Polar residues" evidence="1">
    <location>
        <begin position="295"/>
        <end position="314"/>
    </location>
</feature>
<evidence type="ECO:0000256" key="1">
    <source>
        <dbReference type="SAM" id="MobiDB-lite"/>
    </source>
</evidence>
<protein>
    <submittedName>
        <fullName evidence="4">Uncharacterized protein</fullName>
    </submittedName>
</protein>
<dbReference type="AlphaFoldDB" id="A0AAD5V7Z3"/>
<name>A0AAD5V7Z3_9APHY</name>
<keyword evidence="2" id="KW-1133">Transmembrane helix</keyword>
<gene>
    <name evidence="4" type="ORF">NLI96_g2825</name>
</gene>
<proteinExistence type="predicted"/>
<reference evidence="4" key="1">
    <citation type="submission" date="2022-07" db="EMBL/GenBank/DDBJ databases">
        <title>Genome Sequence of Physisporinus lineatus.</title>
        <authorList>
            <person name="Buettner E."/>
        </authorList>
    </citation>
    <scope>NUCLEOTIDE SEQUENCE</scope>
    <source>
        <strain evidence="4">VT162</strain>
    </source>
</reference>
<sequence>MAVQFVESFFICVCFLVAVRKASRSPIAQGRLSIQVSLDSQNSNGRNTNEKTETPIRRGWWDYVPEPTQQQGDTGVNIASSGTVGFIHKFCNKFRGISWTDANVAPSTEKALPPRERQRLSRPPRASSVSFASGGGPLERTPGRGSTHPRVEVSPSRPSSVVRRLNKFVPRMSLFRKVLKDELLFTTALTMLYLLVAVPMLVGMKVDFIMSPDAWIAANWVLVSVFTMHSFGRVVRRHEREAILQHPSAWDPMYRAELEASRAFRQGNMRRPFSPISTISRRPLRRNNSEHENPFQDSPGNRSIAPSSTYSFTPDNEPPYITPRYESQAWRSIRDVPTSASLSDEISPAPTPVDRLNTPMNWSSVLILPSPVPTEVPSPSTQGRFTESPSMDSHSIVYPIAAVTDDFSPSLRIRDSFPRSFDSAYWDSDSSSPDVGMRM</sequence>
<evidence type="ECO:0000256" key="3">
    <source>
        <dbReference type="SAM" id="SignalP"/>
    </source>
</evidence>
<accession>A0AAD5V7Z3</accession>
<evidence type="ECO:0000256" key="2">
    <source>
        <dbReference type="SAM" id="Phobius"/>
    </source>
</evidence>
<organism evidence="4 5">
    <name type="scientific">Meripilus lineatus</name>
    <dbReference type="NCBI Taxonomy" id="2056292"/>
    <lineage>
        <taxon>Eukaryota</taxon>
        <taxon>Fungi</taxon>
        <taxon>Dikarya</taxon>
        <taxon>Basidiomycota</taxon>
        <taxon>Agaricomycotina</taxon>
        <taxon>Agaricomycetes</taxon>
        <taxon>Polyporales</taxon>
        <taxon>Meripilaceae</taxon>
        <taxon>Meripilus</taxon>
    </lineage>
</organism>
<dbReference type="Proteomes" id="UP001212997">
    <property type="component" value="Unassembled WGS sequence"/>
</dbReference>
<feature type="region of interest" description="Disordered" evidence="1">
    <location>
        <begin position="336"/>
        <end position="355"/>
    </location>
</feature>
<comment type="caution">
    <text evidence="4">The sequence shown here is derived from an EMBL/GenBank/DDBJ whole genome shotgun (WGS) entry which is preliminary data.</text>
</comment>
<evidence type="ECO:0000313" key="4">
    <source>
        <dbReference type="EMBL" id="KAJ3488473.1"/>
    </source>
</evidence>
<feature type="region of interest" description="Disordered" evidence="1">
    <location>
        <begin position="105"/>
        <end position="158"/>
    </location>
</feature>
<feature type="signal peptide" evidence="3">
    <location>
        <begin position="1"/>
        <end position="24"/>
    </location>
</feature>
<keyword evidence="5" id="KW-1185">Reference proteome</keyword>
<dbReference type="EMBL" id="JANAWD010000066">
    <property type="protein sequence ID" value="KAJ3488473.1"/>
    <property type="molecule type" value="Genomic_DNA"/>
</dbReference>
<keyword evidence="2" id="KW-0472">Membrane</keyword>